<protein>
    <recommendedName>
        <fullName evidence="2">SCD domain-containing protein</fullName>
    </recommendedName>
</protein>
<dbReference type="PROSITE" id="PS51425">
    <property type="entry name" value="SCD"/>
    <property type="match status" value="1"/>
</dbReference>
<organism evidence="3 4">
    <name type="scientific">Exophiala bonariae</name>
    <dbReference type="NCBI Taxonomy" id="1690606"/>
    <lineage>
        <taxon>Eukaryota</taxon>
        <taxon>Fungi</taxon>
        <taxon>Dikarya</taxon>
        <taxon>Ascomycota</taxon>
        <taxon>Pezizomycotina</taxon>
        <taxon>Eurotiomycetes</taxon>
        <taxon>Chaetothyriomycetidae</taxon>
        <taxon>Chaetothyriales</taxon>
        <taxon>Herpotrichiellaceae</taxon>
        <taxon>Exophiala</taxon>
    </lineage>
</organism>
<evidence type="ECO:0000313" key="4">
    <source>
        <dbReference type="Proteomes" id="UP001358417"/>
    </source>
</evidence>
<dbReference type="RefSeq" id="XP_064709943.1">
    <property type="nucleotide sequence ID" value="XM_064853544.1"/>
</dbReference>
<proteinExistence type="predicted"/>
<dbReference type="GeneID" id="89978164"/>
<evidence type="ECO:0000256" key="1">
    <source>
        <dbReference type="SAM" id="MobiDB-lite"/>
    </source>
</evidence>
<dbReference type="AlphaFoldDB" id="A0AAV9NJY1"/>
<name>A0AAV9NJY1_9EURO</name>
<feature type="compositionally biased region" description="Acidic residues" evidence="1">
    <location>
        <begin position="1016"/>
        <end position="1048"/>
    </location>
</feature>
<feature type="compositionally biased region" description="Polar residues" evidence="1">
    <location>
        <begin position="109"/>
        <end position="118"/>
    </location>
</feature>
<dbReference type="Pfam" id="PF21581">
    <property type="entry name" value="SCD"/>
    <property type="match status" value="1"/>
</dbReference>
<dbReference type="Pfam" id="PF24571">
    <property type="entry name" value="HEAT_SCC3-SA"/>
    <property type="match status" value="1"/>
</dbReference>
<feature type="compositionally biased region" description="Acidic residues" evidence="1">
    <location>
        <begin position="55"/>
        <end position="83"/>
    </location>
</feature>
<dbReference type="GO" id="GO:0005634">
    <property type="term" value="C:nucleus"/>
    <property type="evidence" value="ECO:0007669"/>
    <property type="project" value="TreeGrafter"/>
</dbReference>
<feature type="compositionally biased region" description="Polar residues" evidence="1">
    <location>
        <begin position="1"/>
        <end position="12"/>
    </location>
</feature>
<dbReference type="GO" id="GO:0000785">
    <property type="term" value="C:chromatin"/>
    <property type="evidence" value="ECO:0007669"/>
    <property type="project" value="TreeGrafter"/>
</dbReference>
<dbReference type="GO" id="GO:0003682">
    <property type="term" value="F:chromatin binding"/>
    <property type="evidence" value="ECO:0007669"/>
    <property type="project" value="TreeGrafter"/>
</dbReference>
<feature type="region of interest" description="Disordered" evidence="1">
    <location>
        <begin position="1007"/>
        <end position="1053"/>
    </location>
</feature>
<dbReference type="Gene3D" id="1.25.10.10">
    <property type="entry name" value="Leucine-rich Repeat Variant"/>
    <property type="match status" value="1"/>
</dbReference>
<feature type="domain" description="SCD" evidence="2">
    <location>
        <begin position="361"/>
        <end position="446"/>
    </location>
</feature>
<evidence type="ECO:0000313" key="3">
    <source>
        <dbReference type="EMBL" id="KAK5060122.1"/>
    </source>
</evidence>
<dbReference type="GO" id="GO:0007062">
    <property type="term" value="P:sister chromatid cohesion"/>
    <property type="evidence" value="ECO:0007669"/>
    <property type="project" value="UniProtKB-ARBA"/>
</dbReference>
<sequence>MEVDSSVPNGTGESRRKSGRVVHKPNLFSTERHEGSILANGSTKRKRISRSDAHEDQEEDNQDDQDDSESEDEDEDGESEPGEEELKANRRAQRAKRATGKPAAKRTKTTNGSSTTLAIRSATAEGGAGGKGSKTQKARARPSQAHQSGLYAEVFGKGRAPDDAASIWFQSVQTDNVGAIRDLVNFVLQCIGCESRIENQDIEDLDSVPSKLGDLLQEYEQQKPPDYPLVSKQKQYVGFQAVLEEFFSAIIKTLHNSSFFYKHPEIYDNIHVWIATMSGANYKSFRHTATIVSLAMSTALCEVAKEIQGTMVTYKAQLDAENKKRSVNKGRVKTIGESQKAAEEMLEAVDNQLRDAFDTVFVHRYRDVEERIRAPCVAALGNWISIYRKMFLEGQYLRYLGWVLNDTAATTRLEDIKQLKNLFKNKKNIAALRAFTDRFRPRLVEMGASDADVSVRVEAIELLDRLRDAELLEPDEVETIGRLILDNEPRVRKAVGRFFVSNIEDFYISTVDDFDEAQYHAALSDVDDVEDFTIPTRQWIKFKCMGSILAAFDSDEESLDGSNAQSLPINLSDSRYVLAAQAIFPHMSELHNWEGLAGYLLYDHSTIAAHGDDDDINYQVQQAYKLNAGEDIILLDILYASVKLYLSSILESASGRKTNATKDQIREKQESAAQNLTVILPQLLSKFGSTPQAASSILRIEQLLDIDLINDLQNGEATYAAILDDISKQFTSHSDKKVLAAASAAFRNARNFEQSKEAANAKVQEIWNDSIATLTRLLAGKDIGSRGTLELPLLGELVNTALRMAELAGVYDCTQVIEGRIDSNGSKKQKGRSANPQILLDLLLQLLKRGEPEEDTTDAFNELEDQLCTALLELFSRYFRWKVFGLKKAIETNDTSSLTAAMLTNLAMTRTTFSSTLSPIIELRTALDPVRYNALINVLELFALFTTIRNFQPEKGHLDEDVEQNLKSLVTVVPEDLIRDVMITHEKLEKSFAKKTRRKIELADKKGKSKDLGHVEDEEDIEKPPEDSEDEAAGSDTGDDDSEDDEGGVVEGKSAKKQAALLAEQNLCELTSKIIFTLVGGAIKDNRVKKRLQLNRTKLGKNYTALLAYLDEKKDKKKTSGIARGADKKSEAGAANKSKNTDAAQAAEKKKTLSEARVLEEDDIEDDDDEEAQHQRDLEEDEIDDDDNDGAGGANADANAEQQEDDEIMGD</sequence>
<evidence type="ECO:0000259" key="2">
    <source>
        <dbReference type="PROSITE" id="PS51425"/>
    </source>
</evidence>
<feature type="region of interest" description="Disordered" evidence="1">
    <location>
        <begin position="1"/>
        <end position="147"/>
    </location>
</feature>
<dbReference type="InterPro" id="IPR039662">
    <property type="entry name" value="Cohesin_Scc3/SA"/>
</dbReference>
<reference evidence="3 4" key="1">
    <citation type="submission" date="2023-08" db="EMBL/GenBank/DDBJ databases">
        <title>Black Yeasts Isolated from many extreme environments.</title>
        <authorList>
            <person name="Coleine C."/>
            <person name="Stajich J.E."/>
            <person name="Selbmann L."/>
        </authorList>
    </citation>
    <scope>NUCLEOTIDE SEQUENCE [LARGE SCALE GENOMIC DNA]</scope>
    <source>
        <strain evidence="3 4">CCFEE 5792</strain>
    </source>
</reference>
<feature type="compositionally biased region" description="Basic and acidic residues" evidence="1">
    <location>
        <begin position="1147"/>
        <end position="1159"/>
    </location>
</feature>
<dbReference type="InterPro" id="IPR011989">
    <property type="entry name" value="ARM-like"/>
</dbReference>
<dbReference type="GO" id="GO:0008278">
    <property type="term" value="C:cohesin complex"/>
    <property type="evidence" value="ECO:0007669"/>
    <property type="project" value="TreeGrafter"/>
</dbReference>
<keyword evidence="4" id="KW-1185">Reference proteome</keyword>
<gene>
    <name evidence="3" type="ORF">LTR84_010006</name>
</gene>
<accession>A0AAV9NJY1</accession>
<comment type="caution">
    <text evidence="3">The sequence shown here is derived from an EMBL/GenBank/DDBJ whole genome shotgun (WGS) entry which is preliminary data.</text>
</comment>
<feature type="region of interest" description="Disordered" evidence="1">
    <location>
        <begin position="1117"/>
        <end position="1211"/>
    </location>
</feature>
<dbReference type="PANTHER" id="PTHR11199">
    <property type="entry name" value="STROMAL ANTIGEN"/>
    <property type="match status" value="1"/>
</dbReference>
<dbReference type="Proteomes" id="UP001358417">
    <property type="component" value="Unassembled WGS sequence"/>
</dbReference>
<feature type="compositionally biased region" description="Basic residues" evidence="1">
    <location>
        <begin position="89"/>
        <end position="108"/>
    </location>
</feature>
<dbReference type="EMBL" id="JAVRRD010000004">
    <property type="protein sequence ID" value="KAK5060122.1"/>
    <property type="molecule type" value="Genomic_DNA"/>
</dbReference>
<feature type="compositionally biased region" description="Acidic residues" evidence="1">
    <location>
        <begin position="1202"/>
        <end position="1211"/>
    </location>
</feature>
<dbReference type="InterPro" id="IPR056396">
    <property type="entry name" value="HEAT_SCC3-SA"/>
</dbReference>
<dbReference type="SUPFAM" id="SSF48371">
    <property type="entry name" value="ARM repeat"/>
    <property type="match status" value="2"/>
</dbReference>
<dbReference type="Pfam" id="PF08514">
    <property type="entry name" value="STAG"/>
    <property type="match status" value="1"/>
</dbReference>
<dbReference type="InterPro" id="IPR016024">
    <property type="entry name" value="ARM-type_fold"/>
</dbReference>
<feature type="compositionally biased region" description="Acidic residues" evidence="1">
    <location>
        <begin position="1160"/>
        <end position="1171"/>
    </location>
</feature>
<dbReference type="InterPro" id="IPR013721">
    <property type="entry name" value="STAG"/>
</dbReference>
<dbReference type="InterPro" id="IPR020839">
    <property type="entry name" value="SCD"/>
</dbReference>
<dbReference type="PANTHER" id="PTHR11199:SF0">
    <property type="entry name" value="LD34181P-RELATED"/>
    <property type="match status" value="1"/>
</dbReference>
<feature type="compositionally biased region" description="Acidic residues" evidence="1">
    <location>
        <begin position="1178"/>
        <end position="1189"/>
    </location>
</feature>